<reference evidence="2" key="1">
    <citation type="submission" date="2016-10" db="EMBL/GenBank/DDBJ databases">
        <authorList>
            <person name="Varghese N."/>
            <person name="Submissions S."/>
        </authorList>
    </citation>
    <scope>NUCLEOTIDE SEQUENCE [LARGE SCALE GENOMIC DNA]</scope>
    <source>
        <strain evidence="2">Mob M</strain>
    </source>
</reference>
<evidence type="ECO:0000313" key="1">
    <source>
        <dbReference type="EMBL" id="SFM26958.1"/>
    </source>
</evidence>
<gene>
    <name evidence="1" type="ORF">SAMN04488696_0645</name>
</gene>
<evidence type="ECO:0000313" key="2">
    <source>
        <dbReference type="Proteomes" id="UP000198535"/>
    </source>
</evidence>
<organism evidence="1 2">
    <name type="scientific">Methanolobus profundi</name>
    <dbReference type="NCBI Taxonomy" id="487685"/>
    <lineage>
        <taxon>Archaea</taxon>
        <taxon>Methanobacteriati</taxon>
        <taxon>Methanobacteriota</taxon>
        <taxon>Stenosarchaea group</taxon>
        <taxon>Methanomicrobia</taxon>
        <taxon>Methanosarcinales</taxon>
        <taxon>Methanosarcinaceae</taxon>
        <taxon>Methanolobus</taxon>
    </lineage>
</organism>
<keyword evidence="2" id="KW-1185">Reference proteome</keyword>
<proteinExistence type="predicted"/>
<protein>
    <submittedName>
        <fullName evidence="1">Uncharacterized protein</fullName>
    </submittedName>
</protein>
<dbReference type="AlphaFoldDB" id="A0A1I4PGV6"/>
<dbReference type="EMBL" id="FOUJ01000001">
    <property type="protein sequence ID" value="SFM26958.1"/>
    <property type="molecule type" value="Genomic_DNA"/>
</dbReference>
<accession>A0A1I4PGV6</accession>
<dbReference type="Proteomes" id="UP000198535">
    <property type="component" value="Unassembled WGS sequence"/>
</dbReference>
<sequence>MRSFLLYEKFHNEKLSISDHEMITNDIDIMLSSSLEYHGDNYSAEIEYIEVDGKITSGSGLSNLDWHWDYYKKNDHIIGCCRDVACMDTFFLKSINIPSTKVTVQWEPFGHQIVVLYD</sequence>
<name>A0A1I4PGV6_9EURY</name>